<organism evidence="1 2">
    <name type="scientific">Dermacentor silvarum</name>
    <name type="common">Tick</name>
    <dbReference type="NCBI Taxonomy" id="543639"/>
    <lineage>
        <taxon>Eukaryota</taxon>
        <taxon>Metazoa</taxon>
        <taxon>Ecdysozoa</taxon>
        <taxon>Arthropoda</taxon>
        <taxon>Chelicerata</taxon>
        <taxon>Arachnida</taxon>
        <taxon>Acari</taxon>
        <taxon>Parasitiformes</taxon>
        <taxon>Ixodida</taxon>
        <taxon>Ixodoidea</taxon>
        <taxon>Ixodidae</taxon>
        <taxon>Rhipicephalinae</taxon>
        <taxon>Dermacentor</taxon>
    </lineage>
</organism>
<evidence type="ECO:0000313" key="2">
    <source>
        <dbReference type="Proteomes" id="UP000821865"/>
    </source>
</evidence>
<comment type="caution">
    <text evidence="1">The sequence shown here is derived from an EMBL/GenBank/DDBJ whole genome shotgun (WGS) entry which is preliminary data.</text>
</comment>
<name>A0ACB8E3Q0_DERSI</name>
<evidence type="ECO:0000313" key="1">
    <source>
        <dbReference type="EMBL" id="KAH7980954.1"/>
    </source>
</evidence>
<keyword evidence="2" id="KW-1185">Reference proteome</keyword>
<dbReference type="Proteomes" id="UP000821865">
    <property type="component" value="Chromosome 1"/>
</dbReference>
<proteinExistence type="predicted"/>
<protein>
    <submittedName>
        <fullName evidence="1">Uncharacterized protein</fullName>
    </submittedName>
</protein>
<gene>
    <name evidence="1" type="ORF">HPB49_020432</name>
</gene>
<sequence>MTVSHCRRRLRFSRGPPARACEAFRSFCHKTAAAQATAVPSLASLPGMAGSSMSIEVQHRYQLRSRIPRPPSTFMLLAQEKRRSVAAENPNENNQRVSSHLGKLWRSLSAVVKEPYQRKAAEAAVVHRRNYPDYVYNPREAHQHKGQERRAKAVVSKPKNGCSGDQEQQPSISTAVAQDRGFHEFHHPPRPTQMNERRGTSAARGGASGALVSSTLLNDEDDDSSAGTSSFDQSGYLESLGSAGGAPGEETVTPSEVSRMTGINYAEMSVADADGWSKQL</sequence>
<accession>A0ACB8E3Q0</accession>
<dbReference type="EMBL" id="CM023470">
    <property type="protein sequence ID" value="KAH7980954.1"/>
    <property type="molecule type" value="Genomic_DNA"/>
</dbReference>
<reference evidence="1" key="1">
    <citation type="submission" date="2020-05" db="EMBL/GenBank/DDBJ databases">
        <title>Large-scale comparative analyses of tick genomes elucidate their genetic diversity and vector capacities.</title>
        <authorList>
            <person name="Jia N."/>
            <person name="Wang J."/>
            <person name="Shi W."/>
            <person name="Du L."/>
            <person name="Sun Y."/>
            <person name="Zhan W."/>
            <person name="Jiang J."/>
            <person name="Wang Q."/>
            <person name="Zhang B."/>
            <person name="Ji P."/>
            <person name="Sakyi L.B."/>
            <person name="Cui X."/>
            <person name="Yuan T."/>
            <person name="Jiang B."/>
            <person name="Yang W."/>
            <person name="Lam T.T.-Y."/>
            <person name="Chang Q."/>
            <person name="Ding S."/>
            <person name="Wang X."/>
            <person name="Zhu J."/>
            <person name="Ruan X."/>
            <person name="Zhao L."/>
            <person name="Wei J."/>
            <person name="Que T."/>
            <person name="Du C."/>
            <person name="Cheng J."/>
            <person name="Dai P."/>
            <person name="Han X."/>
            <person name="Huang E."/>
            <person name="Gao Y."/>
            <person name="Liu J."/>
            <person name="Shao H."/>
            <person name="Ye R."/>
            <person name="Li L."/>
            <person name="Wei W."/>
            <person name="Wang X."/>
            <person name="Wang C."/>
            <person name="Yang T."/>
            <person name="Huo Q."/>
            <person name="Li W."/>
            <person name="Guo W."/>
            <person name="Chen H."/>
            <person name="Zhou L."/>
            <person name="Ni X."/>
            <person name="Tian J."/>
            <person name="Zhou Y."/>
            <person name="Sheng Y."/>
            <person name="Liu T."/>
            <person name="Pan Y."/>
            <person name="Xia L."/>
            <person name="Li J."/>
            <person name="Zhao F."/>
            <person name="Cao W."/>
        </authorList>
    </citation>
    <scope>NUCLEOTIDE SEQUENCE</scope>
    <source>
        <strain evidence="1">Dsil-2018</strain>
    </source>
</reference>